<reference evidence="4" key="1">
    <citation type="submission" date="2023-03" db="EMBL/GenBank/DDBJ databases">
        <title>Mating type loci evolution in Malassezia.</title>
        <authorList>
            <person name="Coelho M.A."/>
        </authorList>
    </citation>
    <scope>NUCLEOTIDE SEQUENCE</scope>
    <source>
        <strain evidence="4">CBS 10434</strain>
    </source>
</reference>
<dbReference type="InterPro" id="IPR027267">
    <property type="entry name" value="AH/BAR_dom_sf"/>
</dbReference>
<proteinExistence type="predicted"/>
<evidence type="ECO:0000256" key="2">
    <source>
        <dbReference type="SAM" id="MobiDB-lite"/>
    </source>
</evidence>
<dbReference type="AlphaFoldDB" id="A0AAF0E6A6"/>
<feature type="region of interest" description="Disordered" evidence="2">
    <location>
        <begin position="143"/>
        <end position="162"/>
    </location>
</feature>
<dbReference type="PROSITE" id="PS51072">
    <property type="entry name" value="MHD"/>
    <property type="match status" value="1"/>
</dbReference>
<dbReference type="InterPro" id="IPR018808">
    <property type="entry name" value="Muniscin_C"/>
</dbReference>
<dbReference type="GO" id="GO:0005886">
    <property type="term" value="C:plasma membrane"/>
    <property type="evidence" value="ECO:0007669"/>
    <property type="project" value="TreeGrafter"/>
</dbReference>
<dbReference type="Pfam" id="PF10291">
    <property type="entry name" value="muHD"/>
    <property type="match status" value="1"/>
</dbReference>
<dbReference type="EMBL" id="CP119908">
    <property type="protein sequence ID" value="WFD18213.1"/>
    <property type="molecule type" value="Genomic_DNA"/>
</dbReference>
<dbReference type="InterPro" id="IPR001060">
    <property type="entry name" value="FCH_dom"/>
</dbReference>
<dbReference type="Gene3D" id="1.20.1270.60">
    <property type="entry name" value="Arfaptin homology (AH) domain/BAR domain"/>
    <property type="match status" value="1"/>
</dbReference>
<dbReference type="Pfam" id="PF00611">
    <property type="entry name" value="FCH"/>
    <property type="match status" value="1"/>
</dbReference>
<dbReference type="GO" id="GO:0032185">
    <property type="term" value="P:septin cytoskeleton organization"/>
    <property type="evidence" value="ECO:0007669"/>
    <property type="project" value="TreeGrafter"/>
</dbReference>
<organism evidence="4 5">
    <name type="scientific">Malassezia caprae</name>
    <dbReference type="NCBI Taxonomy" id="1381934"/>
    <lineage>
        <taxon>Eukaryota</taxon>
        <taxon>Fungi</taxon>
        <taxon>Dikarya</taxon>
        <taxon>Basidiomycota</taxon>
        <taxon>Ustilaginomycotina</taxon>
        <taxon>Malasseziomycetes</taxon>
        <taxon>Malasseziales</taxon>
        <taxon>Malasseziaceae</taxon>
        <taxon>Malassezia</taxon>
    </lineage>
</organism>
<feature type="compositionally biased region" description="Low complexity" evidence="2">
    <location>
        <begin position="345"/>
        <end position="363"/>
    </location>
</feature>
<feature type="domain" description="MHD" evidence="3">
    <location>
        <begin position="445"/>
        <end position="678"/>
    </location>
</feature>
<dbReference type="PANTHER" id="PTHR23065:SF54">
    <property type="entry name" value="SUPPRESSOR OF YEAST PROFILIN DELETION"/>
    <property type="match status" value="1"/>
</dbReference>
<evidence type="ECO:0000313" key="4">
    <source>
        <dbReference type="EMBL" id="WFD18213.1"/>
    </source>
</evidence>
<keyword evidence="1" id="KW-0254">Endocytosis</keyword>
<feature type="compositionally biased region" description="Basic and acidic residues" evidence="2">
    <location>
        <begin position="364"/>
        <end position="373"/>
    </location>
</feature>
<name>A0AAF0E6A6_9BASI</name>
<sequence length="678" mass="74226">MSAGAPERVSMYTDAFVNREPRESVQALHTRMRYARVFNDQLAEFLMARCEAEEAYVKHLQKAARRTIDTTYIPVQLRPVYERLIAQVTDIVHIHTTLAHHLQRDMEALQQMHTHGEWAGLARHEDALAPLLKEVQALESQRAKSQRKLDKKSNASAQQKLLSTEDALQHAREAWRGRAPAMLHAYESADGQRLFSVRTVLRNLAKAEGDAAKALFESARTSFQSVHHFDPMADMEQFAGLAASSGTARFSVPLPSAAMHSPDASRTPSRIEEAPHVPRTEMVEAPPADAPSALEVPPEVPAPAPAPQRASMMPPPTTQREPIATPRTRHMSYMPPGSPAPRAPTSLSMHSSFSHTSRASSTSAEDREALQRVRDQLRQSGAEIDGSAPPRRRDVRASMAQAADRRFSYMNLSPMVPSSLWGSPGLDDARDTPAESPRVLDEPPAPPYQVHICERVNALWKGRELVKVMVVGEVRVAVQAGAPSAAPLVLSGTDSLAQVRTRPGLCALTAEPGVYELDLAALARAGASVAALEYEVHVPAEQRTQCVPLLLEAQWRCEPQQSSLLFTHRTNPSFVARASMQDVSIHVRIPTETPVTGGVLAEPVADWDPDAQELVWQAQPDEAGARLAARFPLAIQGAPQPITAAWTVPECLLSRVEVHNAPLAPTRTLVAGKYFVQP</sequence>
<dbReference type="GO" id="GO:0032153">
    <property type="term" value="C:cell division site"/>
    <property type="evidence" value="ECO:0007669"/>
    <property type="project" value="TreeGrafter"/>
</dbReference>
<feature type="region of interest" description="Disordered" evidence="2">
    <location>
        <begin position="286"/>
        <end position="373"/>
    </location>
</feature>
<gene>
    <name evidence="4" type="primary">SYP1</name>
    <name evidence="4" type="ORF">MCAP1_000414</name>
</gene>
<protein>
    <submittedName>
        <fullName evidence="4">Suppressor of Profilin deletion</fullName>
    </submittedName>
</protein>
<keyword evidence="5" id="KW-1185">Reference proteome</keyword>
<evidence type="ECO:0000313" key="5">
    <source>
        <dbReference type="Proteomes" id="UP001220961"/>
    </source>
</evidence>
<feature type="compositionally biased region" description="Basic and acidic residues" evidence="2">
    <location>
        <begin position="427"/>
        <end position="441"/>
    </location>
</feature>
<feature type="region of interest" description="Disordered" evidence="2">
    <location>
        <begin position="421"/>
        <end position="444"/>
    </location>
</feature>
<evidence type="ECO:0000256" key="1">
    <source>
        <dbReference type="ARBA" id="ARBA00022583"/>
    </source>
</evidence>
<dbReference type="SUPFAM" id="SSF103657">
    <property type="entry name" value="BAR/IMD domain-like"/>
    <property type="match status" value="1"/>
</dbReference>
<dbReference type="SMART" id="SM00055">
    <property type="entry name" value="FCH"/>
    <property type="match status" value="1"/>
</dbReference>
<evidence type="ECO:0000259" key="3">
    <source>
        <dbReference type="PROSITE" id="PS51072"/>
    </source>
</evidence>
<dbReference type="InterPro" id="IPR028565">
    <property type="entry name" value="MHD"/>
</dbReference>
<dbReference type="GO" id="GO:0030139">
    <property type="term" value="C:endocytic vesicle"/>
    <property type="evidence" value="ECO:0007669"/>
    <property type="project" value="TreeGrafter"/>
</dbReference>
<accession>A0AAF0E6A6</accession>
<dbReference type="PANTHER" id="PTHR23065">
    <property type="entry name" value="PROLINE-SERINE-THREONINE PHOSPHATASE INTERACTING PROTEIN 1"/>
    <property type="match status" value="1"/>
</dbReference>
<dbReference type="GO" id="GO:0006897">
    <property type="term" value="P:endocytosis"/>
    <property type="evidence" value="ECO:0007669"/>
    <property type="project" value="UniProtKB-KW"/>
</dbReference>
<dbReference type="Proteomes" id="UP001220961">
    <property type="component" value="Chromosome 1"/>
</dbReference>